<dbReference type="InterPro" id="IPR007484">
    <property type="entry name" value="Peptidase_M28"/>
</dbReference>
<dbReference type="Proteomes" id="UP001207742">
    <property type="component" value="Unassembled WGS sequence"/>
</dbReference>
<evidence type="ECO:0000259" key="1">
    <source>
        <dbReference type="Pfam" id="PF04389"/>
    </source>
</evidence>
<dbReference type="Gene3D" id="3.40.630.10">
    <property type="entry name" value="Zn peptidases"/>
    <property type="match status" value="2"/>
</dbReference>
<feature type="domain" description="Peptidase M28" evidence="1">
    <location>
        <begin position="231"/>
        <end position="426"/>
    </location>
</feature>
<dbReference type="InterPro" id="IPR045175">
    <property type="entry name" value="M28_fam"/>
</dbReference>
<dbReference type="RefSeq" id="WP_264734561.1">
    <property type="nucleotide sequence ID" value="NZ_JAPDNR010000001.1"/>
</dbReference>
<dbReference type="PANTHER" id="PTHR12147">
    <property type="entry name" value="METALLOPEPTIDASE M28 FAMILY MEMBER"/>
    <property type="match status" value="1"/>
</dbReference>
<sequence length="451" mass="49431">MKKITWLLPLVVSTMYVSAQKKNDRKILSNLQLHVSYLSSDKLEGRRSGAPGEQLAAAYIATQMQQLGLTPKGDNDFLQPFLIRESREPAASCSFTLNQVPLTLGSQYIPLPFSAAGSAKGEVLPHVNEPDNIWLVNIAELDIDNKKSMLEEYLKQTQIAEKSGATGVIFYNGKESAATVLQWLDHNLPPTGIPAVWADQAISKKLDDEEASSFQINIQLAFNQVKRTGTNVVGYLDNKAPKTVVIGAHYDHLGFGEETHAATKTLHPGANDNASGIAAMLEIARFLKSARLQHNNYIFVAFSGNEQGLFGSKYFTSRQNLDLSTINYMINMDMIGRLDNAKGLQIGGIGTSPGWPGILTAVTDKATHLVYDSSGVGPSDHTSFYRKNIPVLYFFTGNHSDSRQTGDSADTINYEGTLSIVKLICDIVSKTNNQEKLVFSSTREPQVTARK</sequence>
<dbReference type="SUPFAM" id="SSF53187">
    <property type="entry name" value="Zn-dependent exopeptidases"/>
    <property type="match status" value="1"/>
</dbReference>
<evidence type="ECO:0000313" key="2">
    <source>
        <dbReference type="EMBL" id="MCW3487756.1"/>
    </source>
</evidence>
<protein>
    <submittedName>
        <fullName evidence="2">M28 family peptidase</fullName>
    </submittedName>
</protein>
<reference evidence="2 3" key="1">
    <citation type="submission" date="2022-10" db="EMBL/GenBank/DDBJ databases">
        <title>Chitinophaga nivalis PC15 sp. nov., isolated from Pyeongchang county, South Korea.</title>
        <authorList>
            <person name="Trinh H.N."/>
        </authorList>
    </citation>
    <scope>NUCLEOTIDE SEQUENCE [LARGE SCALE GENOMIC DNA]</scope>
    <source>
        <strain evidence="2 3">PC14</strain>
    </source>
</reference>
<keyword evidence="3" id="KW-1185">Reference proteome</keyword>
<comment type="caution">
    <text evidence="2">The sequence shown here is derived from an EMBL/GenBank/DDBJ whole genome shotgun (WGS) entry which is preliminary data.</text>
</comment>
<dbReference type="EMBL" id="JAPDNS010000002">
    <property type="protein sequence ID" value="MCW3487756.1"/>
    <property type="molecule type" value="Genomic_DNA"/>
</dbReference>
<evidence type="ECO:0000313" key="3">
    <source>
        <dbReference type="Proteomes" id="UP001207742"/>
    </source>
</evidence>
<dbReference type="PANTHER" id="PTHR12147:SF26">
    <property type="entry name" value="PEPTIDASE M28 DOMAIN-CONTAINING PROTEIN"/>
    <property type="match status" value="1"/>
</dbReference>
<organism evidence="2 3">
    <name type="scientific">Chitinophaga nivalis</name>
    <dbReference type="NCBI Taxonomy" id="2991709"/>
    <lineage>
        <taxon>Bacteria</taxon>
        <taxon>Pseudomonadati</taxon>
        <taxon>Bacteroidota</taxon>
        <taxon>Chitinophagia</taxon>
        <taxon>Chitinophagales</taxon>
        <taxon>Chitinophagaceae</taxon>
        <taxon>Chitinophaga</taxon>
    </lineage>
</organism>
<name>A0ABT3IUU7_9BACT</name>
<accession>A0ABT3IUU7</accession>
<proteinExistence type="predicted"/>
<gene>
    <name evidence="2" type="ORF">OL497_27940</name>
</gene>
<dbReference type="Pfam" id="PF04389">
    <property type="entry name" value="Peptidase_M28"/>
    <property type="match status" value="1"/>
</dbReference>